<dbReference type="AlphaFoldDB" id="C4V3G2"/>
<accession>C4V3G2</accession>
<sequence length="44" mass="4878">MGHGAADLGTSLLNPMGYEEKKDTPYGVPFLWNHEWINLLDGCS</sequence>
<evidence type="ECO:0000313" key="1">
    <source>
        <dbReference type="EMBL" id="EEQ48576.1"/>
    </source>
</evidence>
<dbReference type="EMBL" id="ACLA01000014">
    <property type="protein sequence ID" value="EEQ48576.1"/>
    <property type="molecule type" value="Genomic_DNA"/>
</dbReference>
<keyword evidence="2" id="KW-1185">Reference proteome</keyword>
<reference evidence="1 2" key="1">
    <citation type="submission" date="2009-04" db="EMBL/GenBank/DDBJ databases">
        <authorList>
            <person name="Qin X."/>
            <person name="Bachman B."/>
            <person name="Battles P."/>
            <person name="Bell A."/>
            <person name="Bess C."/>
            <person name="Bickham C."/>
            <person name="Chaboub L."/>
            <person name="Chen D."/>
            <person name="Coyle M."/>
            <person name="Deiros D.R."/>
            <person name="Dinh H."/>
            <person name="Forbes L."/>
            <person name="Fowler G."/>
            <person name="Francisco L."/>
            <person name="Fu Q."/>
            <person name="Gubbala S."/>
            <person name="Hale W."/>
            <person name="Han Y."/>
            <person name="Hemphill L."/>
            <person name="Highlander S.K."/>
            <person name="Hirani K."/>
            <person name="Hogues M."/>
            <person name="Jackson L."/>
            <person name="Jakkamsetti A."/>
            <person name="Javaid M."/>
            <person name="Jiang H."/>
            <person name="Korchina V."/>
            <person name="Kovar C."/>
            <person name="Lara F."/>
            <person name="Lee S."/>
            <person name="Mata R."/>
            <person name="Mathew T."/>
            <person name="Moen C."/>
            <person name="Morales K."/>
            <person name="Munidasa M."/>
            <person name="Nazareth L."/>
            <person name="Ngo R."/>
            <person name="Nguyen L."/>
            <person name="Okwuonu G."/>
            <person name="Ongeri F."/>
            <person name="Patil S."/>
            <person name="Petrosino J."/>
            <person name="Pham C."/>
            <person name="Pham P."/>
            <person name="Pu L.-L."/>
            <person name="Puazo M."/>
            <person name="Raj R."/>
            <person name="Reid J."/>
            <person name="Rouhana J."/>
            <person name="Saada N."/>
            <person name="Shang Y."/>
            <person name="Simmons D."/>
            <person name="Thornton R."/>
            <person name="Warren J."/>
            <person name="Weissenberger G."/>
            <person name="Zhang J."/>
            <person name="Zhang L."/>
            <person name="Zhou C."/>
            <person name="Zhu D."/>
            <person name="Muzny D."/>
            <person name="Worley K."/>
            <person name="Gibbs R."/>
        </authorList>
    </citation>
    <scope>NUCLEOTIDE SEQUENCE [LARGE SCALE GENOMIC DNA]</scope>
    <source>
        <strain evidence="1 2">ATCC 43531</strain>
    </source>
</reference>
<name>C4V3G2_9FIRM</name>
<dbReference type="STRING" id="638302.HMPREF0908_1056"/>
<dbReference type="HOGENOM" id="CLU_3221931_0_0_9"/>
<dbReference type="Proteomes" id="UP000005309">
    <property type="component" value="Unassembled WGS sequence"/>
</dbReference>
<gene>
    <name evidence="1" type="ORF">HMPREF0908_1056</name>
</gene>
<comment type="caution">
    <text evidence="1">The sequence shown here is derived from an EMBL/GenBank/DDBJ whole genome shotgun (WGS) entry which is preliminary data.</text>
</comment>
<organism evidence="1 2">
    <name type="scientific">Selenomonas flueggei ATCC 43531</name>
    <dbReference type="NCBI Taxonomy" id="638302"/>
    <lineage>
        <taxon>Bacteria</taxon>
        <taxon>Bacillati</taxon>
        <taxon>Bacillota</taxon>
        <taxon>Negativicutes</taxon>
        <taxon>Selenomonadales</taxon>
        <taxon>Selenomonadaceae</taxon>
        <taxon>Selenomonas</taxon>
    </lineage>
</organism>
<protein>
    <submittedName>
        <fullName evidence="1">Uncharacterized protein</fullName>
    </submittedName>
</protein>
<evidence type="ECO:0000313" key="2">
    <source>
        <dbReference type="Proteomes" id="UP000005309"/>
    </source>
</evidence>
<proteinExistence type="predicted"/>